<protein>
    <submittedName>
        <fullName evidence="1">Uncharacterized protein</fullName>
    </submittedName>
</protein>
<dbReference type="RefSeq" id="WP_101811432.1">
    <property type="nucleotide sequence ID" value="NZ_PKGI01000014.1"/>
</dbReference>
<dbReference type="Proteomes" id="UP000234579">
    <property type="component" value="Unassembled WGS sequence"/>
</dbReference>
<proteinExistence type="predicted"/>
<evidence type="ECO:0000313" key="1">
    <source>
        <dbReference type="EMBL" id="PLA77080.1"/>
    </source>
</evidence>
<evidence type="ECO:0000313" key="2">
    <source>
        <dbReference type="Proteomes" id="UP000234579"/>
    </source>
</evidence>
<dbReference type="AlphaFoldDB" id="A0A2I2ACI8"/>
<organism evidence="1 2">
    <name type="scientific">Ligilactobacillus agilis</name>
    <dbReference type="NCBI Taxonomy" id="1601"/>
    <lineage>
        <taxon>Bacteria</taxon>
        <taxon>Bacillati</taxon>
        <taxon>Bacillota</taxon>
        <taxon>Bacilli</taxon>
        <taxon>Lactobacillales</taxon>
        <taxon>Lactobacillaceae</taxon>
        <taxon>Ligilactobacillus</taxon>
    </lineage>
</organism>
<comment type="caution">
    <text evidence="1">The sequence shown here is derived from an EMBL/GenBank/DDBJ whole genome shotgun (WGS) entry which is preliminary data.</text>
</comment>
<sequence>MSSNEKYYINLFTRNHDRNSLLVNTFVRAHSDLTLEQAERIRDEWEALNRKENYGVIHRYGESIWD</sequence>
<accession>A0A2I2ACI8</accession>
<name>A0A2I2ACI8_9LACO</name>
<reference evidence="2" key="1">
    <citation type="submission" date="2017-12" db="EMBL/GenBank/DDBJ databases">
        <authorList>
            <person name="Christensen H."/>
        </authorList>
    </citation>
    <scope>NUCLEOTIDE SEQUENCE [LARGE SCALE GENOMIC DNA]</scope>
    <source>
        <strain evidence="2">268A</strain>
    </source>
</reference>
<dbReference type="EMBL" id="PKGI01000014">
    <property type="protein sequence ID" value="PLA77080.1"/>
    <property type="molecule type" value="Genomic_DNA"/>
</dbReference>
<gene>
    <name evidence="1" type="ORF">CYR79_02810</name>
</gene>